<dbReference type="EMBL" id="KZ987810">
    <property type="protein sequence ID" value="RKP14626.1"/>
    <property type="molecule type" value="Genomic_DNA"/>
</dbReference>
<proteinExistence type="predicted"/>
<feature type="region of interest" description="Disordered" evidence="1">
    <location>
        <begin position="1"/>
        <end position="38"/>
    </location>
</feature>
<dbReference type="PANTHER" id="PTHR12412:SF2">
    <property type="entry name" value="NUCLEAR CAP-BINDING PROTEIN SUBUNIT 1"/>
    <property type="match status" value="1"/>
</dbReference>
<dbReference type="GO" id="GO:0000339">
    <property type="term" value="F:RNA cap binding"/>
    <property type="evidence" value="ECO:0007669"/>
    <property type="project" value="InterPro"/>
</dbReference>
<dbReference type="GO" id="GO:0003729">
    <property type="term" value="F:mRNA binding"/>
    <property type="evidence" value="ECO:0007669"/>
    <property type="project" value="TreeGrafter"/>
</dbReference>
<dbReference type="InterPro" id="IPR027159">
    <property type="entry name" value="CBP80"/>
</dbReference>
<evidence type="ECO:0000256" key="1">
    <source>
        <dbReference type="SAM" id="MobiDB-lite"/>
    </source>
</evidence>
<dbReference type="AlphaFoldDB" id="A0A4P9Y6B8"/>
<dbReference type="Pfam" id="PF09090">
    <property type="entry name" value="MIF4G_like_2"/>
    <property type="match status" value="1"/>
</dbReference>
<evidence type="ECO:0000313" key="4">
    <source>
        <dbReference type="EMBL" id="RKP14626.1"/>
    </source>
</evidence>
<dbReference type="Proteomes" id="UP000267251">
    <property type="component" value="Unassembled WGS sequence"/>
</dbReference>
<dbReference type="InterPro" id="IPR016024">
    <property type="entry name" value="ARM-type_fold"/>
</dbReference>
<protein>
    <submittedName>
        <fullName evidence="4">MIF4G like-domain-containing protein</fullName>
    </submittedName>
</protein>
<feature type="domain" description="MIF4G-like type 2" evidence="3">
    <location>
        <begin position="654"/>
        <end position="891"/>
    </location>
</feature>
<feature type="domain" description="MIF4G-like type 1" evidence="2">
    <location>
        <begin position="362"/>
        <end position="573"/>
    </location>
</feature>
<dbReference type="InterPro" id="IPR015174">
    <property type="entry name" value="MIF4G-like_typ-2"/>
</dbReference>
<feature type="compositionally biased region" description="Polar residues" evidence="1">
    <location>
        <begin position="24"/>
        <end position="34"/>
    </location>
</feature>
<dbReference type="GO" id="GO:0006406">
    <property type="term" value="P:mRNA export from nucleus"/>
    <property type="evidence" value="ECO:0007669"/>
    <property type="project" value="InterPro"/>
</dbReference>
<accession>A0A4P9Y6B8</accession>
<dbReference type="GO" id="GO:0000184">
    <property type="term" value="P:nuclear-transcribed mRNA catabolic process, nonsense-mediated decay"/>
    <property type="evidence" value="ECO:0007669"/>
    <property type="project" value="TreeGrafter"/>
</dbReference>
<reference evidence="5" key="1">
    <citation type="journal article" date="2018" name="Nat. Microbiol.">
        <title>Leveraging single-cell genomics to expand the fungal tree of life.</title>
        <authorList>
            <person name="Ahrendt S.R."/>
            <person name="Quandt C.A."/>
            <person name="Ciobanu D."/>
            <person name="Clum A."/>
            <person name="Salamov A."/>
            <person name="Andreopoulos B."/>
            <person name="Cheng J.F."/>
            <person name="Woyke T."/>
            <person name="Pelin A."/>
            <person name="Henrissat B."/>
            <person name="Reynolds N.K."/>
            <person name="Benny G.L."/>
            <person name="Smith M.E."/>
            <person name="James T.Y."/>
            <person name="Grigoriev I.V."/>
        </authorList>
    </citation>
    <scope>NUCLEOTIDE SEQUENCE [LARGE SCALE GENOMIC DNA]</scope>
</reference>
<dbReference type="OrthoDB" id="10252707at2759"/>
<feature type="region of interest" description="Disordered" evidence="1">
    <location>
        <begin position="280"/>
        <end position="306"/>
    </location>
</feature>
<dbReference type="Gene3D" id="1.25.40.180">
    <property type="match status" value="3"/>
</dbReference>
<dbReference type="InterPro" id="IPR015172">
    <property type="entry name" value="MIF4G-like_typ-1"/>
</dbReference>
<evidence type="ECO:0000313" key="5">
    <source>
        <dbReference type="Proteomes" id="UP000267251"/>
    </source>
</evidence>
<gene>
    <name evidence="4" type="ORF">BJ684DRAFT_18974</name>
</gene>
<evidence type="ECO:0000259" key="3">
    <source>
        <dbReference type="Pfam" id="PF09090"/>
    </source>
</evidence>
<evidence type="ECO:0000259" key="2">
    <source>
        <dbReference type="Pfam" id="PF09088"/>
    </source>
</evidence>
<dbReference type="Pfam" id="PF09088">
    <property type="entry name" value="MIF4G_like"/>
    <property type="match status" value="1"/>
</dbReference>
<organism evidence="4 5">
    <name type="scientific">Piptocephalis cylindrospora</name>
    <dbReference type="NCBI Taxonomy" id="1907219"/>
    <lineage>
        <taxon>Eukaryota</taxon>
        <taxon>Fungi</taxon>
        <taxon>Fungi incertae sedis</taxon>
        <taxon>Zoopagomycota</taxon>
        <taxon>Zoopagomycotina</taxon>
        <taxon>Zoopagomycetes</taxon>
        <taxon>Zoopagales</taxon>
        <taxon>Piptocephalidaceae</taxon>
        <taxon>Piptocephalis</taxon>
    </lineage>
</organism>
<dbReference type="PANTHER" id="PTHR12412">
    <property type="entry name" value="CAP BINDING PROTEIN"/>
    <property type="match status" value="1"/>
</dbReference>
<name>A0A4P9Y6B8_9FUNG</name>
<sequence length="939" mass="105519">MSSYHRHPSFTSQHPKAGGRRYNSRGQGHSNGHQRSAAYGTSDLESRLTALLMKVGDRVDSADPSVFTDQMTALVDILLADLDGSSGPHIRQVFARCIVEFPMKTPMYATLAALINARVPRVGETLLKGECLSLLQSSLTSGDWRATKLLLRFYAQSTLTNSLTLSSFHALVQPFVQELQSISPSTALLRDRGDALALTLLQVLPYGGQPLLSTDGLIFTVISHWMIRRVEGSDQPIARSLPLLTPYPPTQDSSSSLEPPYPVVEGIQGWYEAVQAMIQKEERKEEESTMTDLDNSSKPASSTQSSVSILLQPHVYFDATLTKATPVNWGDQEEKEESDRMEDASIGADASLPAKAISTTLPSPKSVEWWVLHDIVGDTIDLYECNRREGLRLLVTLPEQCVSGTFRPLQIPLGRDPLDEDESEEGDGKAWRLEALILQVVFARLLSLPSIPSRHVVAYSTLTSDLMRPQTRFPLVYGKAIRSLFSRLGSMDLECSRRLAEAFSHHLSNHTFYWNWTTWADQLKTAKEEGEDEDNRDASLESVRESQKTFIREAILRMTWLSYHDRIKSTLPEDWVGQGPERLIPADITSRPILTASPSSPEGSSDPTSIPGLVQSLREGLRLRKDLLVVEKQVKAFIHPESPELEDGMAQEEETRHRRIQARDALFECILEHGIKSTSHMLGALERYLPLLRDLGVREDGDAGKGLVDLTVRYWGGHGGFLRIVLDKMVTYRVIGAKEVIDWVLGQDGSQDPETGVNVYAYYYPWEVVDSLLDRAVARVSRYTRARIDAEEALKQDGLRRAAELNGTEAQEEDIPMTSGQVELHTAVREAVEGKEWAEKEIKDFFIPSLRLFLTRMQSHLAHSGQNTESDRVWVTLRGWFREMCRRFWRVIGGMLVTLETIVFMGPEIDGRGEWNPRVKQEIDMVVQFIKDRQAKVLG</sequence>
<dbReference type="GO" id="GO:0005846">
    <property type="term" value="C:nuclear cap binding complex"/>
    <property type="evidence" value="ECO:0007669"/>
    <property type="project" value="InterPro"/>
</dbReference>
<dbReference type="GO" id="GO:0005634">
    <property type="term" value="C:nucleus"/>
    <property type="evidence" value="ECO:0007669"/>
    <property type="project" value="TreeGrafter"/>
</dbReference>
<dbReference type="SUPFAM" id="SSF48371">
    <property type="entry name" value="ARM repeat"/>
    <property type="match status" value="3"/>
</dbReference>
<feature type="compositionally biased region" description="Polar residues" evidence="1">
    <location>
        <begin position="290"/>
        <end position="306"/>
    </location>
</feature>
<keyword evidence="5" id="KW-1185">Reference proteome</keyword>